<dbReference type="HAMAP" id="MF_01962">
    <property type="entry name" value="Adenine_deaminase"/>
    <property type="match status" value="1"/>
</dbReference>
<keyword evidence="4" id="KW-0546">Nucleotide metabolism</keyword>
<dbReference type="CDD" id="cd01320">
    <property type="entry name" value="ADA"/>
    <property type="match status" value="1"/>
</dbReference>
<dbReference type="Proteomes" id="UP000638836">
    <property type="component" value="Unassembled WGS sequence"/>
</dbReference>
<dbReference type="EMBL" id="WNJQ01000009">
    <property type="protein sequence ID" value="MBC9826030.1"/>
    <property type="molecule type" value="Genomic_DNA"/>
</dbReference>
<evidence type="ECO:0000256" key="3">
    <source>
        <dbReference type="ARBA" id="ARBA00022833"/>
    </source>
</evidence>
<sequence length="345" mass="39820">MPTRYPTREFIKQLPKAELHLHLEGTLEPELKLKLAKRNNIAIGQETIEEVQESYQFDSLSSFLNVYYPAMNVLQTEEDFYELAWEYLKRAKEQNVKRAEVFFDPQAHTSRGIKFETVFNGYYRATQDSLKLGISAELILCFLRDMSAESAMETFEQALPYKDKIAGIGLDSDERSNPPSKFFDVFKKAKEEGFRITMHCDIDQENSIEHIRQALFDAKVERLDHGTNIVENPEFVAYVKENNIGLTCCPVSNSFVVEDMKGKEIIELLEQGVKVTVNSDDPAYFQSYISDDLYALAENYSLTTEQIIQLAKNSFEIAWIPEAEKENYIQLIDAYVENFNKIKTI</sequence>
<evidence type="ECO:0000313" key="7">
    <source>
        <dbReference type="Proteomes" id="UP000638836"/>
    </source>
</evidence>
<comment type="function">
    <text evidence="4">Catalyzes the hydrolytic deamination of adenine to hypoxanthine. Plays an important role in the purine salvage pathway and in nitrogen catabolism.</text>
</comment>
<keyword evidence="2 4" id="KW-0378">Hydrolase</keyword>
<accession>A0ABR7TF10</accession>
<gene>
    <name evidence="6" type="primary">add</name>
    <name evidence="6" type="ORF">GLO26_09445</name>
</gene>
<feature type="site" description="Important for catalytic activity" evidence="4">
    <location>
        <position position="225"/>
    </location>
</feature>
<dbReference type="InterPro" id="IPR001365">
    <property type="entry name" value="A_deaminase_dom"/>
</dbReference>
<feature type="binding site" evidence="4">
    <location>
        <position position="20"/>
    </location>
    <ligand>
        <name>Zn(2+)</name>
        <dbReference type="ChEBI" id="CHEBI:29105"/>
        <note>catalytic</note>
    </ligand>
</feature>
<feature type="binding site" evidence="4">
    <location>
        <position position="199"/>
    </location>
    <ligand>
        <name>Zn(2+)</name>
        <dbReference type="ChEBI" id="CHEBI:29105"/>
        <note>catalytic</note>
    </ligand>
</feature>
<keyword evidence="3 4" id="KW-0862">Zinc</keyword>
<evidence type="ECO:0000256" key="2">
    <source>
        <dbReference type="ARBA" id="ARBA00022801"/>
    </source>
</evidence>
<feature type="domain" description="Adenosine deaminase" evidence="5">
    <location>
        <begin position="15"/>
        <end position="334"/>
    </location>
</feature>
<dbReference type="RefSeq" id="WP_023176692.1">
    <property type="nucleotide sequence ID" value="NZ_WNJQ01000009.1"/>
</dbReference>
<dbReference type="PANTHER" id="PTHR43114">
    <property type="entry name" value="ADENINE DEAMINASE"/>
    <property type="match status" value="1"/>
</dbReference>
<evidence type="ECO:0000313" key="6">
    <source>
        <dbReference type="EMBL" id="MBC9826030.1"/>
    </source>
</evidence>
<feature type="binding site" evidence="4">
    <location>
        <position position="280"/>
    </location>
    <ligand>
        <name>Zn(2+)</name>
        <dbReference type="ChEBI" id="CHEBI:29105"/>
        <note>catalytic</note>
    </ligand>
</feature>
<evidence type="ECO:0000256" key="4">
    <source>
        <dbReference type="HAMAP-Rule" id="MF_01962"/>
    </source>
</evidence>
<dbReference type="InterPro" id="IPR032466">
    <property type="entry name" value="Metal_Hydrolase"/>
</dbReference>
<proteinExistence type="inferred from homology"/>
<feature type="binding site" evidence="4">
    <location>
        <position position="281"/>
    </location>
    <ligand>
        <name>substrate</name>
    </ligand>
</feature>
<keyword evidence="1 4" id="KW-0479">Metal-binding</keyword>
<comment type="caution">
    <text evidence="6">The sequence shown here is derived from an EMBL/GenBank/DDBJ whole genome shotgun (WGS) entry which is preliminary data.</text>
</comment>
<dbReference type="NCBIfam" id="TIGR01430">
    <property type="entry name" value="aden_deam"/>
    <property type="match status" value="1"/>
</dbReference>
<evidence type="ECO:0000259" key="5">
    <source>
        <dbReference type="Pfam" id="PF00962"/>
    </source>
</evidence>
<keyword evidence="7" id="KW-1185">Reference proteome</keyword>
<dbReference type="EC" id="3.5.4.2" evidence="4"/>
<dbReference type="InterPro" id="IPR006330">
    <property type="entry name" value="Ado/ade_deaminase"/>
</dbReference>
<feature type="binding site" evidence="4">
    <location>
        <position position="22"/>
    </location>
    <ligand>
        <name>Zn(2+)</name>
        <dbReference type="ChEBI" id="CHEBI:29105"/>
        <note>catalytic</note>
    </ligand>
</feature>
<dbReference type="SUPFAM" id="SSF51556">
    <property type="entry name" value="Metallo-dependent hydrolases"/>
    <property type="match status" value="1"/>
</dbReference>
<comment type="caution">
    <text evidence="4">Lacks conserved residue(s) required for the propagation of feature annotation.</text>
</comment>
<reference evidence="6 7" key="1">
    <citation type="journal article" date="2020" name="Microorganisms">
        <title>New Insight into Antimicrobial Compounds from Food and Marine-Sourced Carnobacterium Species through Phenotype and Genome Analyses.</title>
        <authorList>
            <person name="Begrem S."/>
            <person name="Ivaniuk F."/>
            <person name="Gigout-Chevalier F."/>
            <person name="Kolypczuk L."/>
            <person name="Bonnetot S."/>
            <person name="Leroi F."/>
            <person name="Grovel O."/>
            <person name="Delbarre-Ladrat C."/>
            <person name="Passerini D."/>
        </authorList>
    </citation>
    <scope>NUCLEOTIDE SEQUENCE [LARGE SCALE GENOMIC DNA]</scope>
    <source>
        <strain evidence="6 7">MIP2551</strain>
    </source>
</reference>
<protein>
    <recommendedName>
        <fullName evidence="4">Adenine deaminase</fullName>
        <shortName evidence="4">ADE</shortName>
        <ecNumber evidence="4">3.5.4.2</ecNumber>
    </recommendedName>
    <alternativeName>
        <fullName evidence="4">Adenine aminohydrolase</fullName>
        <shortName evidence="4">AAH</shortName>
    </alternativeName>
</protein>
<comment type="catalytic activity">
    <reaction evidence="4">
        <text>adenine + H2O + H(+) = hypoxanthine + NH4(+)</text>
        <dbReference type="Rhea" id="RHEA:23688"/>
        <dbReference type="ChEBI" id="CHEBI:15377"/>
        <dbReference type="ChEBI" id="CHEBI:15378"/>
        <dbReference type="ChEBI" id="CHEBI:16708"/>
        <dbReference type="ChEBI" id="CHEBI:17368"/>
        <dbReference type="ChEBI" id="CHEBI:28938"/>
        <dbReference type="EC" id="3.5.4.2"/>
    </reaction>
</comment>
<dbReference type="PANTHER" id="PTHR43114:SF7">
    <property type="entry name" value="ADENOSINE DEAMINASE DOMAIN-CONTAINING PROTEIN"/>
    <property type="match status" value="1"/>
</dbReference>
<dbReference type="Pfam" id="PF00962">
    <property type="entry name" value="A_deaminase"/>
    <property type="match status" value="1"/>
</dbReference>
<organism evidence="6 7">
    <name type="scientific">Carnobacterium inhibens</name>
    <dbReference type="NCBI Taxonomy" id="147709"/>
    <lineage>
        <taxon>Bacteria</taxon>
        <taxon>Bacillati</taxon>
        <taxon>Bacillota</taxon>
        <taxon>Bacilli</taxon>
        <taxon>Lactobacillales</taxon>
        <taxon>Carnobacteriaceae</taxon>
        <taxon>Carnobacterium</taxon>
    </lineage>
</organism>
<evidence type="ECO:0000256" key="1">
    <source>
        <dbReference type="ARBA" id="ARBA00022723"/>
    </source>
</evidence>
<dbReference type="Gene3D" id="3.20.20.140">
    <property type="entry name" value="Metal-dependent hydrolases"/>
    <property type="match status" value="1"/>
</dbReference>
<comment type="cofactor">
    <cofactor evidence="4">
        <name>Zn(2+)</name>
        <dbReference type="ChEBI" id="CHEBI:29105"/>
    </cofactor>
    <text evidence="4">Binds 1 zinc ion per subunit.</text>
</comment>
<name>A0ABR7TF10_9LACT</name>
<dbReference type="InterPro" id="IPR028892">
    <property type="entry name" value="ADE"/>
</dbReference>
<dbReference type="GO" id="GO:0016787">
    <property type="term" value="F:hydrolase activity"/>
    <property type="evidence" value="ECO:0007669"/>
    <property type="project" value="UniProtKB-KW"/>
</dbReference>
<comment type="similarity">
    <text evidence="4">Belongs to the metallo-dependent hydrolases superfamily. Adenosine and AMP deaminases family. Adenine deaminase type 2 subfamily.</text>
</comment>